<dbReference type="Ensembl" id="ENSHBUT00000025529.1">
    <property type="protein sequence ID" value="ENSHBUP00000032535.1"/>
    <property type="gene ID" value="ENSHBUG00000018866.1"/>
</dbReference>
<feature type="compositionally biased region" description="Acidic residues" evidence="1">
    <location>
        <begin position="266"/>
        <end position="289"/>
    </location>
</feature>
<proteinExistence type="predicted"/>
<feature type="compositionally biased region" description="Basic and acidic residues" evidence="1">
    <location>
        <begin position="302"/>
        <end position="315"/>
    </location>
</feature>
<feature type="region of interest" description="Disordered" evidence="1">
    <location>
        <begin position="229"/>
        <end position="327"/>
    </location>
</feature>
<feature type="compositionally biased region" description="Polar residues" evidence="1">
    <location>
        <begin position="344"/>
        <end position="355"/>
    </location>
</feature>
<dbReference type="OMA" id="RAECVII"/>
<dbReference type="CTD" id="342979"/>
<protein>
    <submittedName>
        <fullName evidence="2">Paralemmin-1-like</fullName>
    </submittedName>
</protein>
<dbReference type="GeneTree" id="ENSGT00940000173081"/>
<dbReference type="PANTHER" id="PTHR47528">
    <property type="entry name" value="PARALEMMIN-3"/>
    <property type="match status" value="1"/>
</dbReference>
<reference evidence="2" key="1">
    <citation type="submission" date="2025-08" db="UniProtKB">
        <authorList>
            <consortium name="Ensembl"/>
        </authorList>
    </citation>
    <scope>IDENTIFICATION</scope>
</reference>
<feature type="region of interest" description="Disordered" evidence="1">
    <location>
        <begin position="15"/>
        <end position="36"/>
    </location>
</feature>
<organism evidence="2 3">
    <name type="scientific">Haplochromis burtoni</name>
    <name type="common">Burton's mouthbrooder</name>
    <name type="synonym">Chromis burtoni</name>
    <dbReference type="NCBI Taxonomy" id="8153"/>
    <lineage>
        <taxon>Eukaryota</taxon>
        <taxon>Metazoa</taxon>
        <taxon>Chordata</taxon>
        <taxon>Craniata</taxon>
        <taxon>Vertebrata</taxon>
        <taxon>Euteleostomi</taxon>
        <taxon>Actinopterygii</taxon>
        <taxon>Neopterygii</taxon>
        <taxon>Teleostei</taxon>
        <taxon>Neoteleostei</taxon>
        <taxon>Acanthomorphata</taxon>
        <taxon>Ovalentaria</taxon>
        <taxon>Cichlomorphae</taxon>
        <taxon>Cichliformes</taxon>
        <taxon>Cichlidae</taxon>
        <taxon>African cichlids</taxon>
        <taxon>Pseudocrenilabrinae</taxon>
        <taxon>Haplochromini</taxon>
        <taxon>Haplochromis</taxon>
    </lineage>
</organism>
<evidence type="ECO:0000313" key="2">
    <source>
        <dbReference type="Ensembl" id="ENSHBUP00000032535.1"/>
    </source>
</evidence>
<reference evidence="2" key="2">
    <citation type="submission" date="2025-09" db="UniProtKB">
        <authorList>
            <consortium name="Ensembl"/>
        </authorList>
    </citation>
    <scope>IDENTIFICATION</scope>
</reference>
<evidence type="ECO:0000313" key="3">
    <source>
        <dbReference type="Proteomes" id="UP000264840"/>
    </source>
</evidence>
<dbReference type="Proteomes" id="UP000264840">
    <property type="component" value="Unplaced"/>
</dbReference>
<sequence>MDEAEKYKQRIEAIAEKRRLQEEQDRSRREKEDEKLRLRQFKRKSLREQWLMEGAPLSPTSLDAESLHSPPWSAQAQHMEEHIEKSQSENKQLADEQEKLEQRTEDGETVKMLHAGDEVVSDVAQNGESNSTGSETSESDTEIYQEAPLDENGVIVTNGVENTEVSASDENNQSLTNGPTSDVSVEMGKNLDVSEEDPVKVPNTNVKEEEEEEGTLVMRAECIFITDDGDDVSGEVVPQADQQESVQSDQILLPNPEAEASKEGGEAAEEDVQTETFTEPESEPLGDIDDSIKANPGEDEDRDVKTEGQDNELKDPACVQSQSLISPPESTVVALLPVYTEAQPSNLSPNLQVQAEESAAVPEETEAASKAQEATCLTDQFQEVPLADAQENQRTEAGSGEQEPLLLNAKAPSTMVEPAGADSPANAEAQSPNAGNQGDAAESNKPKKCDCCSVM</sequence>
<feature type="region of interest" description="Disordered" evidence="1">
    <location>
        <begin position="344"/>
        <end position="455"/>
    </location>
</feature>
<dbReference type="InterPro" id="IPR024149">
    <property type="entry name" value="Paralemmin-3"/>
</dbReference>
<dbReference type="STRING" id="8153.ENSHBUP00000032535"/>
<feature type="compositionally biased region" description="Polar residues" evidence="1">
    <location>
        <begin position="159"/>
        <end position="183"/>
    </location>
</feature>
<keyword evidence="3" id="KW-1185">Reference proteome</keyword>
<dbReference type="RefSeq" id="XP_042082366.1">
    <property type="nucleotide sequence ID" value="XM_042226432.1"/>
</dbReference>
<feature type="compositionally biased region" description="Low complexity" evidence="1">
    <location>
        <begin position="126"/>
        <end position="136"/>
    </location>
</feature>
<accession>A0A3Q2XB29</accession>
<dbReference type="PANTHER" id="PTHR47528:SF1">
    <property type="entry name" value="PARALEMMIN-3"/>
    <property type="match status" value="1"/>
</dbReference>
<feature type="compositionally biased region" description="Polar residues" evidence="1">
    <location>
        <begin position="240"/>
        <end position="250"/>
    </location>
</feature>
<name>A0A3Q2XB29_HAPBU</name>
<feature type="region of interest" description="Disordered" evidence="1">
    <location>
        <begin position="48"/>
        <end position="214"/>
    </location>
</feature>
<feature type="compositionally biased region" description="Basic and acidic residues" evidence="1">
    <location>
        <begin position="442"/>
        <end position="455"/>
    </location>
</feature>
<dbReference type="RefSeq" id="XP_005936487.1">
    <property type="nucleotide sequence ID" value="XM_005936425.2"/>
</dbReference>
<evidence type="ECO:0000256" key="1">
    <source>
        <dbReference type="SAM" id="MobiDB-lite"/>
    </source>
</evidence>
<dbReference type="GeneID" id="102308011"/>
<feature type="compositionally biased region" description="Basic and acidic residues" evidence="1">
    <location>
        <begin position="78"/>
        <end position="117"/>
    </location>
</feature>
<dbReference type="AlphaFoldDB" id="A0A3Q2XB29"/>